<keyword evidence="3" id="KW-1185">Reference proteome</keyword>
<evidence type="ECO:0000313" key="3">
    <source>
        <dbReference type="Proteomes" id="UP000191500"/>
    </source>
</evidence>
<evidence type="ECO:0000259" key="1">
    <source>
        <dbReference type="Pfam" id="PF20521"/>
    </source>
</evidence>
<dbReference type="InterPro" id="IPR046624">
    <property type="entry name" value="CSS2_C"/>
</dbReference>
<protein>
    <recommendedName>
        <fullName evidence="1">Secreted protein CSS2 C-terminal domain-containing protein</fullName>
    </recommendedName>
</protein>
<dbReference type="AlphaFoldDB" id="A0A1V6UN28"/>
<dbReference type="EMBL" id="MDDG01000006">
    <property type="protein sequence ID" value="OQE39817.1"/>
    <property type="molecule type" value="Genomic_DNA"/>
</dbReference>
<accession>A0A1V6UN28</accession>
<comment type="caution">
    <text evidence="2">The sequence shown here is derived from an EMBL/GenBank/DDBJ whole genome shotgun (WGS) entry which is preliminary data.</text>
</comment>
<evidence type="ECO:0000313" key="2">
    <source>
        <dbReference type="EMBL" id="OQE39817.1"/>
    </source>
</evidence>
<dbReference type="Pfam" id="PF20521">
    <property type="entry name" value="DUF6736"/>
    <property type="match status" value="1"/>
</dbReference>
<feature type="domain" description="Secreted protein CSS2 C-terminal" evidence="1">
    <location>
        <begin position="49"/>
        <end position="174"/>
    </location>
</feature>
<reference evidence="3" key="1">
    <citation type="journal article" date="2017" name="Nat. Microbiol.">
        <title>Global analysis of biosynthetic gene clusters reveals vast potential of secondary metabolite production in Penicillium species.</title>
        <authorList>
            <person name="Nielsen J.C."/>
            <person name="Grijseels S."/>
            <person name="Prigent S."/>
            <person name="Ji B."/>
            <person name="Dainat J."/>
            <person name="Nielsen K.F."/>
            <person name="Frisvad J.C."/>
            <person name="Workman M."/>
            <person name="Nielsen J."/>
        </authorList>
    </citation>
    <scope>NUCLEOTIDE SEQUENCE [LARGE SCALE GENOMIC DNA]</scope>
    <source>
        <strain evidence="3">IBT 31321</strain>
    </source>
</reference>
<name>A0A1V6UN28_9EURO</name>
<dbReference type="Proteomes" id="UP000191500">
    <property type="component" value="Unassembled WGS sequence"/>
</dbReference>
<sequence>MPSLSDRLLEIARFCCLSGLIILNGLYRYVLSEDSDYSTLLLNTRDLENALIERTPVQVCERIVATTAACAVITNFAVALYKSLASTIKELSDQGDCNLMRGTSETLKWSYKSSGRNCDTKAQHDTISGAIKKYMADMEHEKICGTHCLRLDYGGTWDGWLNLGPVNSFNDGAYCGPELDFVSCLLGGNNDIYIYKMFHHSTFKSTRDVHHSTSYIYVDKRCPSA</sequence>
<proteinExistence type="predicted"/>
<organism evidence="2 3">
    <name type="scientific">Penicillium coprophilum</name>
    <dbReference type="NCBI Taxonomy" id="36646"/>
    <lineage>
        <taxon>Eukaryota</taxon>
        <taxon>Fungi</taxon>
        <taxon>Dikarya</taxon>
        <taxon>Ascomycota</taxon>
        <taxon>Pezizomycotina</taxon>
        <taxon>Eurotiomycetes</taxon>
        <taxon>Eurotiomycetidae</taxon>
        <taxon>Eurotiales</taxon>
        <taxon>Aspergillaceae</taxon>
        <taxon>Penicillium</taxon>
    </lineage>
</organism>
<gene>
    <name evidence="2" type="ORF">PENCOP_c006G01068</name>
</gene>